<comment type="caution">
    <text evidence="1">The sequence shown here is derived from an EMBL/GenBank/DDBJ whole genome shotgun (WGS) entry which is preliminary data.</text>
</comment>
<proteinExistence type="predicted"/>
<reference evidence="1 2" key="1">
    <citation type="journal article" date="2023" name="Science">
        <title>Complex scaffold remodeling in plant triterpene biosynthesis.</title>
        <authorList>
            <person name="De La Pena R."/>
            <person name="Hodgson H."/>
            <person name="Liu J.C."/>
            <person name="Stephenson M.J."/>
            <person name="Martin A.C."/>
            <person name="Owen C."/>
            <person name="Harkess A."/>
            <person name="Leebens-Mack J."/>
            <person name="Jimenez L.E."/>
            <person name="Osbourn A."/>
            <person name="Sattely E.S."/>
        </authorList>
    </citation>
    <scope>NUCLEOTIDE SEQUENCE [LARGE SCALE GENOMIC DNA]</scope>
    <source>
        <strain evidence="2">cv. JPN11</strain>
        <tissue evidence="1">Leaf</tissue>
    </source>
</reference>
<organism evidence="1 2">
    <name type="scientific">Melia azedarach</name>
    <name type="common">Chinaberry tree</name>
    <dbReference type="NCBI Taxonomy" id="155640"/>
    <lineage>
        <taxon>Eukaryota</taxon>
        <taxon>Viridiplantae</taxon>
        <taxon>Streptophyta</taxon>
        <taxon>Embryophyta</taxon>
        <taxon>Tracheophyta</taxon>
        <taxon>Spermatophyta</taxon>
        <taxon>Magnoliopsida</taxon>
        <taxon>eudicotyledons</taxon>
        <taxon>Gunneridae</taxon>
        <taxon>Pentapetalae</taxon>
        <taxon>rosids</taxon>
        <taxon>malvids</taxon>
        <taxon>Sapindales</taxon>
        <taxon>Meliaceae</taxon>
        <taxon>Melia</taxon>
    </lineage>
</organism>
<evidence type="ECO:0000313" key="2">
    <source>
        <dbReference type="Proteomes" id="UP001164539"/>
    </source>
</evidence>
<protein>
    <submittedName>
        <fullName evidence="1">Disease resistance protein</fullName>
    </submittedName>
</protein>
<evidence type="ECO:0000313" key="1">
    <source>
        <dbReference type="EMBL" id="KAJ4704239.1"/>
    </source>
</evidence>
<dbReference type="Proteomes" id="UP001164539">
    <property type="component" value="Chromosome 12"/>
</dbReference>
<name>A0ACC1X0K9_MELAZ</name>
<gene>
    <name evidence="1" type="ORF">OWV82_021177</name>
</gene>
<sequence length="1472" mass="166323">MSIIGETLLSVSIKTLIKKLSSEGLRLFTRQEQIEADLMKWKKILLKIKAVLEDADDKQTTEQSVKIWLGQLRNLAYDVEDILDEFETETLRRKLLLEPQAQPSTSKLWKVIIPTCCDNFNPKTIKFDVVMVSKIKDITTRLEDISAQKDQLELKENSGGKSTMVRERLPETSLVNEAKVYGREKDKEAIVELLLKDDLNSDDGFSVIPILGMGGLGKTTVAQLVYNDQTVESHFDFKAWTCVSEDFDVVRITKTILRSIDDGAGDVNDLNLLQETLKSKLDGKKFLFVLDDIWNENPNDWELLSRPFQFGSRGSKIIITTRNEGVSAMATTGKVHLLGLLSNDDCLRIFAQHSLRRTDFSVHQDLKEIGEKIVKRCNGLPLAAKTLGGLLRGKYNLRDWKKVLNSKMWDLPEEKSDIMRALKVSYYYLPAHLKQCFAYCSLLPKDYKFCLRDIVLLWMAEGLLQPDHTGEKKEEIGHHYFHELQSRSFFQQSSTDASQFVMHDLINDLAQWAAQEIYLRMEDATESNRQQKFSNNLRHLSYISGQYDGIKRFETISDAEHLRTFLPIMLSDDTNCYLAYNVIHTLLKLQHLRVLSLRGYRISQLPNSIGELKYLRHLDLSETNIKALPESVNSLYNLLTLRVESCRLLKKLCSNMGNLIKLRHLHNSNVYSLAEMPLGVGKLTCLQTLCSFVVGKDTGSGLQELKSLTHLKETLEISKLENVKNLDDAKEAEMNCKNLKVLFLKWSDTNGNSGKAELATRVLDTLKPHQNLEEFSISGYGGTSFPIWLGDSSFSNLVLLRFEGCGLCISLPSVGKLPSLKHLFISLMASVKRVASEFHGYGCSLSFPSLETLCFEDMQEWEDWIPRCGQEDETGFPHLRELRIVRCSKLLGRLPERLPSLEMLVIRRCEQLQLSLPSLPSLCKLEVDGCKEVALRSSIDLSSLNSVSLSDISNRVFLTGIAEQELPKVKELEIKGCKELTYLWQNEIRLLQHISSLHRLIIASCPQLLSLVAEEEEHQKQQGLPDSTIHSLELSYCQRLAKLPQALLSLSSLAELHIIGCDELISCPEADLPSQLRTIEIRGCILLASLPQSWMDKTTPLQSLYVSSCNSLTYIARVQLPPSLKQLSIVDCNDLKNLIYEDQISVIDEKEISIGSSTCLLESLHIGSCSSLTSVWSKNELPATLEQLEVTRCSNLAFLSKRSSLPTALKYLLLFECSKLESIAESLDDNTRLETMNIWSCKNLKFLPNGLHKLRHLQKVFIWGCSNLVSFPEGGLSSPKLTELYISGCEKLEALPDCMHSLTSLQHLTLADCPSIVSFLEHGFPSNLPSLVIGELKICEPVLESGMHRFTSLRQLTISIGWPELVSFLPENTGMRLPVSLAQLSIQNFPNLERLSSISETLPSLESLDLFNCPKLKSFPENGLPASLLSLSICDCPLLQERCKKNGEYWFMITRNIPCVFINLLQVFYDSS</sequence>
<accession>A0ACC1X0K9</accession>
<dbReference type="EMBL" id="CM051405">
    <property type="protein sequence ID" value="KAJ4704239.1"/>
    <property type="molecule type" value="Genomic_DNA"/>
</dbReference>
<keyword evidence="2" id="KW-1185">Reference proteome</keyword>